<dbReference type="RefSeq" id="WP_192460250.1">
    <property type="nucleotide sequence ID" value="NZ_JACYFJ010000001.1"/>
</dbReference>
<proteinExistence type="predicted"/>
<comment type="caution">
    <text evidence="2">The sequence shown here is derived from an EMBL/GenBank/DDBJ whole genome shotgun (WGS) entry which is preliminary data.</text>
</comment>
<dbReference type="SUPFAM" id="SSF159888">
    <property type="entry name" value="YdhG-like"/>
    <property type="match status" value="1"/>
</dbReference>
<gene>
    <name evidence="2" type="ORF">ACFOUT_09655</name>
</gene>
<dbReference type="Pfam" id="PF08818">
    <property type="entry name" value="DUF1801"/>
    <property type="match status" value="1"/>
</dbReference>
<protein>
    <submittedName>
        <fullName evidence="2">Iron chaperone</fullName>
    </submittedName>
</protein>
<evidence type="ECO:0000313" key="3">
    <source>
        <dbReference type="Proteomes" id="UP001595814"/>
    </source>
</evidence>
<evidence type="ECO:0000313" key="2">
    <source>
        <dbReference type="EMBL" id="MFC4096141.1"/>
    </source>
</evidence>
<keyword evidence="3" id="KW-1185">Reference proteome</keyword>
<name>A0ABV8JR75_9FLAO</name>
<sequence>MKIKKVTTVDAYIEEFPPEVQALLRKMRNTILKVASDAQESISYGMPAYKTQGRPLVCFAAYKNHIGFYATPSGHEAFKKELSGYQQGKGSVQFPLNEPLPLELIGKIIAFRVQENLERGKRTSK</sequence>
<accession>A0ABV8JR75</accession>
<dbReference type="Gene3D" id="3.90.1150.200">
    <property type="match status" value="1"/>
</dbReference>
<evidence type="ECO:0000259" key="1">
    <source>
        <dbReference type="Pfam" id="PF08818"/>
    </source>
</evidence>
<reference evidence="3" key="1">
    <citation type="journal article" date="2019" name="Int. J. Syst. Evol. Microbiol.">
        <title>The Global Catalogue of Microorganisms (GCM) 10K type strain sequencing project: providing services to taxonomists for standard genome sequencing and annotation.</title>
        <authorList>
            <consortium name="The Broad Institute Genomics Platform"/>
            <consortium name="The Broad Institute Genome Sequencing Center for Infectious Disease"/>
            <person name="Wu L."/>
            <person name="Ma J."/>
        </authorList>
    </citation>
    <scope>NUCLEOTIDE SEQUENCE [LARGE SCALE GENOMIC DNA]</scope>
    <source>
        <strain evidence="3">CECT 7477</strain>
    </source>
</reference>
<feature type="domain" description="YdhG-like" evidence="1">
    <location>
        <begin position="21"/>
        <end position="113"/>
    </location>
</feature>
<dbReference type="Proteomes" id="UP001595814">
    <property type="component" value="Unassembled WGS sequence"/>
</dbReference>
<organism evidence="2 3">
    <name type="scientific">Euzebyella saccharophila</name>
    <dbReference type="NCBI Taxonomy" id="679664"/>
    <lineage>
        <taxon>Bacteria</taxon>
        <taxon>Pseudomonadati</taxon>
        <taxon>Bacteroidota</taxon>
        <taxon>Flavobacteriia</taxon>
        <taxon>Flavobacteriales</taxon>
        <taxon>Flavobacteriaceae</taxon>
        <taxon>Euzebyella</taxon>
    </lineage>
</organism>
<dbReference type="InterPro" id="IPR014922">
    <property type="entry name" value="YdhG-like"/>
</dbReference>
<dbReference type="EMBL" id="JBHSAW010000004">
    <property type="protein sequence ID" value="MFC4096141.1"/>
    <property type="molecule type" value="Genomic_DNA"/>
</dbReference>